<comment type="similarity">
    <text evidence="2">Belongs to the class-A beta-lactamase family.</text>
</comment>
<protein>
    <recommendedName>
        <fullName evidence="3">beta-lactamase</fullName>
        <ecNumber evidence="3">3.5.2.6</ecNumber>
    </recommendedName>
</protein>
<dbReference type="InterPro" id="IPR012338">
    <property type="entry name" value="Beta-lactam/transpept-like"/>
</dbReference>
<evidence type="ECO:0000256" key="3">
    <source>
        <dbReference type="ARBA" id="ARBA00012865"/>
    </source>
</evidence>
<dbReference type="InterPro" id="IPR045155">
    <property type="entry name" value="Beta-lactam_cat"/>
</dbReference>
<comment type="catalytic activity">
    <reaction evidence="1">
        <text>a beta-lactam + H2O = a substituted beta-amino acid</text>
        <dbReference type="Rhea" id="RHEA:20401"/>
        <dbReference type="ChEBI" id="CHEBI:15377"/>
        <dbReference type="ChEBI" id="CHEBI:35627"/>
        <dbReference type="ChEBI" id="CHEBI:140347"/>
        <dbReference type="EC" id="3.5.2.6"/>
    </reaction>
</comment>
<evidence type="ECO:0000313" key="7">
    <source>
        <dbReference type="Proteomes" id="UP001302429"/>
    </source>
</evidence>
<evidence type="ECO:0000313" key="6">
    <source>
        <dbReference type="EMBL" id="WOE75108.1"/>
    </source>
</evidence>
<evidence type="ECO:0000256" key="2">
    <source>
        <dbReference type="ARBA" id="ARBA00009009"/>
    </source>
</evidence>
<reference evidence="6 7" key="1">
    <citation type="submission" date="2023-10" db="EMBL/GenBank/DDBJ databases">
        <title>Complete genome sequence of a Sphingomonadaceae bacterium.</title>
        <authorList>
            <person name="Yan C."/>
        </authorList>
    </citation>
    <scope>NUCLEOTIDE SEQUENCE [LARGE SCALE GENOMIC DNA]</scope>
    <source>
        <strain evidence="6 7">SCSIO 66989</strain>
    </source>
</reference>
<keyword evidence="4" id="KW-1133">Transmembrane helix</keyword>
<proteinExistence type="inferred from homology"/>
<dbReference type="RefSeq" id="WP_317081717.1">
    <property type="nucleotide sequence ID" value="NZ_CP136594.1"/>
</dbReference>
<dbReference type="Gene3D" id="3.40.710.10">
    <property type="entry name" value="DD-peptidase/beta-lactamase superfamily"/>
    <property type="match status" value="1"/>
</dbReference>
<dbReference type="PANTHER" id="PTHR35333:SF3">
    <property type="entry name" value="BETA-LACTAMASE-TYPE TRANSPEPTIDASE FOLD CONTAINING PROTEIN"/>
    <property type="match status" value="1"/>
</dbReference>
<name>A0AA97I181_9SPHN</name>
<evidence type="ECO:0000259" key="5">
    <source>
        <dbReference type="Pfam" id="PF13354"/>
    </source>
</evidence>
<keyword evidence="6" id="KW-0378">Hydrolase</keyword>
<sequence length="258" mass="28595">MPPRRRPKRRRYLWLFLPLLLIALPFGLYGWLQSDSGQAAVRTVNTLAAADGMGNRSLMEEGAEQVQQGPPAPRRLATLIAALGSDFDGDVGIAVRSVEKGWVAAHKAERLYPQQSVSKLWVAMTLLDRVDAGDISLDDPVTLTQADLTIFHQPVRKRIGSGSYTTDIADLLSLAMTRSDNTANDALFRRVGGQSGVQAFLAEQDIQGVRISPGEKLLQMAIAGMEWDNRYSTGRTFWRERDRAVQTQARAFTRRLSV</sequence>
<dbReference type="Proteomes" id="UP001302429">
    <property type="component" value="Chromosome"/>
</dbReference>
<feature type="domain" description="Beta-lactamase class A catalytic" evidence="5">
    <location>
        <begin position="92"/>
        <end position="228"/>
    </location>
</feature>
<keyword evidence="4" id="KW-0812">Transmembrane</keyword>
<dbReference type="GO" id="GO:0030655">
    <property type="term" value="P:beta-lactam antibiotic catabolic process"/>
    <property type="evidence" value="ECO:0007669"/>
    <property type="project" value="InterPro"/>
</dbReference>
<accession>A0AA97I181</accession>
<dbReference type="InterPro" id="IPR000871">
    <property type="entry name" value="Beta-lactam_class-A"/>
</dbReference>
<dbReference type="AlphaFoldDB" id="A0AA97I181"/>
<keyword evidence="7" id="KW-1185">Reference proteome</keyword>
<gene>
    <name evidence="6" type="ORF">RB602_14955</name>
</gene>
<evidence type="ECO:0000256" key="1">
    <source>
        <dbReference type="ARBA" id="ARBA00001526"/>
    </source>
</evidence>
<dbReference type="EC" id="3.5.2.6" evidence="3"/>
<dbReference type="Pfam" id="PF13354">
    <property type="entry name" value="Beta-lactamase2"/>
    <property type="match status" value="1"/>
</dbReference>
<organism evidence="6 7">
    <name type="scientific">Alterisphingorhabdus coralli</name>
    <dbReference type="NCBI Taxonomy" id="3071408"/>
    <lineage>
        <taxon>Bacteria</taxon>
        <taxon>Pseudomonadati</taxon>
        <taxon>Pseudomonadota</taxon>
        <taxon>Alphaproteobacteria</taxon>
        <taxon>Sphingomonadales</taxon>
        <taxon>Sphingomonadaceae</taxon>
        <taxon>Alterisphingorhabdus (ex Yan et al. 2024)</taxon>
    </lineage>
</organism>
<dbReference type="KEGG" id="acoa:RB602_14955"/>
<keyword evidence="4" id="KW-0472">Membrane</keyword>
<dbReference type="EMBL" id="CP136594">
    <property type="protein sequence ID" value="WOE75108.1"/>
    <property type="molecule type" value="Genomic_DNA"/>
</dbReference>
<evidence type="ECO:0000256" key="4">
    <source>
        <dbReference type="SAM" id="Phobius"/>
    </source>
</evidence>
<dbReference type="SUPFAM" id="SSF56601">
    <property type="entry name" value="beta-lactamase/transpeptidase-like"/>
    <property type="match status" value="1"/>
</dbReference>
<feature type="transmembrane region" description="Helical" evidence="4">
    <location>
        <begin position="12"/>
        <end position="32"/>
    </location>
</feature>
<dbReference type="GO" id="GO:0008800">
    <property type="term" value="F:beta-lactamase activity"/>
    <property type="evidence" value="ECO:0007669"/>
    <property type="project" value="UniProtKB-EC"/>
</dbReference>
<dbReference type="PANTHER" id="PTHR35333">
    <property type="entry name" value="BETA-LACTAMASE"/>
    <property type="match status" value="1"/>
</dbReference>
<dbReference type="GO" id="GO:0046677">
    <property type="term" value="P:response to antibiotic"/>
    <property type="evidence" value="ECO:0007669"/>
    <property type="project" value="InterPro"/>
</dbReference>